<proteinExistence type="predicted"/>
<accession>A0A7R8V126</accession>
<organism evidence="1 2">
    <name type="scientific">Hermetia illucens</name>
    <name type="common">Black soldier fly</name>
    <dbReference type="NCBI Taxonomy" id="343691"/>
    <lineage>
        <taxon>Eukaryota</taxon>
        <taxon>Metazoa</taxon>
        <taxon>Ecdysozoa</taxon>
        <taxon>Arthropoda</taxon>
        <taxon>Hexapoda</taxon>
        <taxon>Insecta</taxon>
        <taxon>Pterygota</taxon>
        <taxon>Neoptera</taxon>
        <taxon>Endopterygota</taxon>
        <taxon>Diptera</taxon>
        <taxon>Brachycera</taxon>
        <taxon>Stratiomyomorpha</taxon>
        <taxon>Stratiomyidae</taxon>
        <taxon>Hermetiinae</taxon>
        <taxon>Hermetia</taxon>
    </lineage>
</organism>
<name>A0A7R8V126_HERIL</name>
<dbReference type="EMBL" id="LR899013">
    <property type="protein sequence ID" value="CAD7090262.1"/>
    <property type="molecule type" value="Genomic_DNA"/>
</dbReference>
<evidence type="ECO:0000313" key="1">
    <source>
        <dbReference type="EMBL" id="CAD7090262.1"/>
    </source>
</evidence>
<keyword evidence="2" id="KW-1185">Reference proteome</keyword>
<gene>
    <name evidence="1" type="ORF">HERILL_LOCUS12756</name>
</gene>
<protein>
    <submittedName>
        <fullName evidence="1">Uncharacterized protein</fullName>
    </submittedName>
</protein>
<sequence length="66" mass="8027">MGQGLEPKRTDIPLYRSQPQLPSHFFIFEQSKRKKLLTWFSTTRRNFEEMKTMNIYKIKNIIMEFG</sequence>
<evidence type="ECO:0000313" key="2">
    <source>
        <dbReference type="Proteomes" id="UP000594454"/>
    </source>
</evidence>
<dbReference type="Proteomes" id="UP000594454">
    <property type="component" value="Chromosome 5"/>
</dbReference>
<dbReference type="AlphaFoldDB" id="A0A7R8V126"/>
<dbReference type="InParanoid" id="A0A7R8V126"/>
<reference evidence="1 2" key="1">
    <citation type="submission" date="2020-11" db="EMBL/GenBank/DDBJ databases">
        <authorList>
            <person name="Wallbank WR R."/>
            <person name="Pardo Diaz C."/>
            <person name="Kozak K."/>
            <person name="Martin S."/>
            <person name="Jiggins C."/>
            <person name="Moest M."/>
            <person name="Warren A I."/>
            <person name="Generalovic N T."/>
            <person name="Byers J.R.P. K."/>
            <person name="Montejo-Kovacevich G."/>
            <person name="Yen C E."/>
        </authorList>
    </citation>
    <scope>NUCLEOTIDE SEQUENCE [LARGE SCALE GENOMIC DNA]</scope>
</reference>